<name>U1PCS1_9EURY</name>
<dbReference type="Proteomes" id="UP000030649">
    <property type="component" value="Unassembled WGS sequence"/>
</dbReference>
<proteinExistence type="predicted"/>
<dbReference type="HOGENOM" id="CLU_2597625_0_0_2"/>
<dbReference type="EMBL" id="KE356560">
    <property type="protein sequence ID" value="ERG91357.1"/>
    <property type="molecule type" value="Genomic_DNA"/>
</dbReference>
<evidence type="ECO:0008006" key="3">
    <source>
        <dbReference type="Google" id="ProtNLM"/>
    </source>
</evidence>
<evidence type="ECO:0000313" key="2">
    <source>
        <dbReference type="Proteomes" id="UP000030649"/>
    </source>
</evidence>
<sequence>MDMSSTTTITVKINGQERTVSASVETETQLLSEAGFPPSEYRLYWDDLPLADRGEDHRVGQSITLEDGDRLVAIPLSRQ</sequence>
<evidence type="ECO:0000313" key="1">
    <source>
        <dbReference type="EMBL" id="ERG91357.1"/>
    </source>
</evidence>
<accession>U1PCS1</accession>
<gene>
    <name evidence="1" type="ORF">J07HQW1_01391</name>
</gene>
<organism evidence="1 2">
    <name type="scientific">Haloquadratum walsbyi J07HQW1</name>
    <dbReference type="NCBI Taxonomy" id="1238424"/>
    <lineage>
        <taxon>Archaea</taxon>
        <taxon>Methanobacteriati</taxon>
        <taxon>Methanobacteriota</taxon>
        <taxon>Stenosarchaea group</taxon>
        <taxon>Halobacteria</taxon>
        <taxon>Halobacteriales</taxon>
        <taxon>Haloferacaceae</taxon>
        <taxon>Haloquadratum</taxon>
    </lineage>
</organism>
<dbReference type="AlphaFoldDB" id="U1PCS1"/>
<reference evidence="1 2" key="1">
    <citation type="journal article" date="2013" name="PLoS ONE">
        <title>Assembly-driven community genomics of a hypersaline microbial ecosystem.</title>
        <authorList>
            <person name="Podell S."/>
            <person name="Ugalde J.A."/>
            <person name="Narasingarao P."/>
            <person name="Banfield J.F."/>
            <person name="Heidelberg K.B."/>
            <person name="Allen E.E."/>
        </authorList>
    </citation>
    <scope>NUCLEOTIDE SEQUENCE [LARGE SCALE GENOMIC DNA]</scope>
    <source>
        <strain evidence="2">J07HQW1</strain>
    </source>
</reference>
<protein>
    <recommendedName>
        <fullName evidence="3">Sulfur transfer protein involved in thiamine biosynthesis</fullName>
    </recommendedName>
</protein>